<dbReference type="EMBL" id="MU839041">
    <property type="protein sequence ID" value="KAK1762190.1"/>
    <property type="molecule type" value="Genomic_DNA"/>
</dbReference>
<sequence>MDSQAASYLAQMPTEVLLRITYFLPTPDLSSVRLTCKMIEESLFVFFTHEFFRKKQFMLSGPSLQALIGISAHQTLSPYLRHVIIATDHYANPYAGFGPSEKSERLHYRLGLADQLSLTNTGHDRAMLAQAFRNLPNLETVDIRDFNGRLRTRDGLNAAWTSYGAPTARRATRGRMTMVHHARKDYLTHIFTTVLTALADAGAHPPNLEVVARDLQWGVYDVAFCIPPWLKPSLTPVLHSLKKLHLVLDFHKLANGEASEMGPFFLQDFLSYTPNLTWLRLNFNNSPYRFVNRLLSWLAKPVPDEASPEDTLEDPDSVSLPALEKLDLGGLQINAETLVGLVAKFTTLRGLSLVRTILVDLRFTIQHKVNLWAMFFKWLAEKGKLHDLYLREAQQMRPGTADLSSVFPDPVFFRDGPGPARGRVMQYSGNYMADFLEKKAKEIEVIWPRVQTDDSSDHDDEDGT</sequence>
<dbReference type="AlphaFoldDB" id="A0AAJ0BQ65"/>
<dbReference type="SUPFAM" id="SSF81383">
    <property type="entry name" value="F-box domain"/>
    <property type="match status" value="1"/>
</dbReference>
<evidence type="ECO:0000313" key="2">
    <source>
        <dbReference type="EMBL" id="KAK1762190.1"/>
    </source>
</evidence>
<evidence type="ECO:0000259" key="1">
    <source>
        <dbReference type="PROSITE" id="PS50181"/>
    </source>
</evidence>
<accession>A0AAJ0BQ65</accession>
<organism evidence="2 3">
    <name type="scientific">Phialemonium atrogriseum</name>
    <dbReference type="NCBI Taxonomy" id="1093897"/>
    <lineage>
        <taxon>Eukaryota</taxon>
        <taxon>Fungi</taxon>
        <taxon>Dikarya</taxon>
        <taxon>Ascomycota</taxon>
        <taxon>Pezizomycotina</taxon>
        <taxon>Sordariomycetes</taxon>
        <taxon>Sordariomycetidae</taxon>
        <taxon>Cephalothecales</taxon>
        <taxon>Cephalothecaceae</taxon>
        <taxon>Phialemonium</taxon>
    </lineage>
</organism>
<dbReference type="GeneID" id="85306511"/>
<reference evidence="2" key="1">
    <citation type="submission" date="2023-06" db="EMBL/GenBank/DDBJ databases">
        <title>Genome-scale phylogeny and comparative genomics of the fungal order Sordariales.</title>
        <authorList>
            <consortium name="Lawrence Berkeley National Laboratory"/>
            <person name="Hensen N."/>
            <person name="Bonometti L."/>
            <person name="Westerberg I."/>
            <person name="Brannstrom I.O."/>
            <person name="Guillou S."/>
            <person name="Cros-Aarteil S."/>
            <person name="Calhoun S."/>
            <person name="Haridas S."/>
            <person name="Kuo A."/>
            <person name="Mondo S."/>
            <person name="Pangilinan J."/>
            <person name="Riley R."/>
            <person name="Labutti K."/>
            <person name="Andreopoulos B."/>
            <person name="Lipzen A."/>
            <person name="Chen C."/>
            <person name="Yanf M."/>
            <person name="Daum C."/>
            <person name="Ng V."/>
            <person name="Clum A."/>
            <person name="Steindorff A."/>
            <person name="Ohm R."/>
            <person name="Martin F."/>
            <person name="Silar P."/>
            <person name="Natvig D."/>
            <person name="Lalanne C."/>
            <person name="Gautier V."/>
            <person name="Ament-Velasquez S.L."/>
            <person name="Kruys A."/>
            <person name="Hutchinson M.I."/>
            <person name="Powell A.J."/>
            <person name="Barry K."/>
            <person name="Miller A.N."/>
            <person name="Grigoriev I.V."/>
            <person name="Debuchy R."/>
            <person name="Gladieux P."/>
            <person name="Thoren M.H."/>
            <person name="Johannesson H."/>
        </authorList>
    </citation>
    <scope>NUCLEOTIDE SEQUENCE</scope>
    <source>
        <strain evidence="2">8032-3</strain>
    </source>
</reference>
<protein>
    <recommendedName>
        <fullName evidence="1">F-box domain-containing protein</fullName>
    </recommendedName>
</protein>
<feature type="domain" description="F-box" evidence="1">
    <location>
        <begin position="6"/>
        <end position="55"/>
    </location>
</feature>
<dbReference type="RefSeq" id="XP_060278403.1">
    <property type="nucleotide sequence ID" value="XM_060423324.1"/>
</dbReference>
<name>A0AAJ0BQ65_9PEZI</name>
<dbReference type="InterPro" id="IPR001810">
    <property type="entry name" value="F-box_dom"/>
</dbReference>
<comment type="caution">
    <text evidence="2">The sequence shown here is derived from an EMBL/GenBank/DDBJ whole genome shotgun (WGS) entry which is preliminary data.</text>
</comment>
<dbReference type="PROSITE" id="PS50181">
    <property type="entry name" value="FBOX"/>
    <property type="match status" value="1"/>
</dbReference>
<dbReference type="Gene3D" id="3.80.10.10">
    <property type="entry name" value="Ribonuclease Inhibitor"/>
    <property type="match status" value="1"/>
</dbReference>
<dbReference type="InterPro" id="IPR032675">
    <property type="entry name" value="LRR_dom_sf"/>
</dbReference>
<dbReference type="Proteomes" id="UP001244011">
    <property type="component" value="Unassembled WGS sequence"/>
</dbReference>
<proteinExistence type="predicted"/>
<dbReference type="SUPFAM" id="SSF52047">
    <property type="entry name" value="RNI-like"/>
    <property type="match status" value="1"/>
</dbReference>
<evidence type="ECO:0000313" key="3">
    <source>
        <dbReference type="Proteomes" id="UP001244011"/>
    </source>
</evidence>
<dbReference type="InterPro" id="IPR036047">
    <property type="entry name" value="F-box-like_dom_sf"/>
</dbReference>
<gene>
    <name evidence="2" type="ORF">QBC33DRAFT_289862</name>
</gene>
<keyword evidence="3" id="KW-1185">Reference proteome</keyword>